<feature type="compositionally biased region" description="Basic and acidic residues" evidence="7">
    <location>
        <begin position="393"/>
        <end position="406"/>
    </location>
</feature>
<evidence type="ECO:0000313" key="13">
    <source>
        <dbReference type="WBParaSite" id="MBELARI_LOCUS19408"/>
    </source>
</evidence>
<feature type="domain" description="aECM cysteine-cradle" evidence="11">
    <location>
        <begin position="457"/>
        <end position="492"/>
    </location>
</feature>
<feature type="region of interest" description="Disordered" evidence="7">
    <location>
        <begin position="387"/>
        <end position="407"/>
    </location>
</feature>
<proteinExistence type="inferred from homology"/>
<feature type="compositionally biased region" description="Polar residues" evidence="7">
    <location>
        <begin position="1199"/>
        <end position="1210"/>
    </location>
</feature>
<dbReference type="Pfam" id="PF12932">
    <property type="entry name" value="Sec16"/>
    <property type="match status" value="1"/>
</dbReference>
<comment type="similarity">
    <text evidence="2 6">Belongs to the SEC16 family.</text>
</comment>
<dbReference type="GO" id="GO:0016192">
    <property type="term" value="P:vesicle-mediated transport"/>
    <property type="evidence" value="ECO:0007669"/>
    <property type="project" value="UniProtKB-KW"/>
</dbReference>
<accession>A0AAF3F0I8</accession>
<feature type="compositionally biased region" description="Polar residues" evidence="7">
    <location>
        <begin position="34"/>
        <end position="45"/>
    </location>
</feature>
<feature type="compositionally biased region" description="Basic and acidic residues" evidence="7">
    <location>
        <begin position="1398"/>
        <end position="1434"/>
    </location>
</feature>
<evidence type="ECO:0000256" key="4">
    <source>
        <dbReference type="ARBA" id="ARBA00022824"/>
    </source>
</evidence>
<evidence type="ECO:0000259" key="9">
    <source>
        <dbReference type="Pfam" id="PF12931"/>
    </source>
</evidence>
<feature type="compositionally biased region" description="Polar residues" evidence="7">
    <location>
        <begin position="979"/>
        <end position="989"/>
    </location>
</feature>
<feature type="region of interest" description="Disordered" evidence="7">
    <location>
        <begin position="707"/>
        <end position="728"/>
    </location>
</feature>
<feature type="compositionally biased region" description="Polar residues" evidence="7">
    <location>
        <begin position="2019"/>
        <end position="2028"/>
    </location>
</feature>
<dbReference type="GO" id="GO:0000139">
    <property type="term" value="C:Golgi membrane"/>
    <property type="evidence" value="ECO:0007669"/>
    <property type="project" value="UniProtKB-SubCell"/>
</dbReference>
<feature type="region of interest" description="Disordered" evidence="7">
    <location>
        <begin position="646"/>
        <end position="679"/>
    </location>
</feature>
<feature type="compositionally biased region" description="Polar residues" evidence="7">
    <location>
        <begin position="2131"/>
        <end position="2141"/>
    </location>
</feature>
<feature type="region of interest" description="Disordered" evidence="7">
    <location>
        <begin position="557"/>
        <end position="611"/>
    </location>
</feature>
<feature type="compositionally biased region" description="Polar residues" evidence="7">
    <location>
        <begin position="759"/>
        <end position="771"/>
    </location>
</feature>
<feature type="compositionally biased region" description="Low complexity" evidence="7">
    <location>
        <begin position="1177"/>
        <end position="1188"/>
    </location>
</feature>
<feature type="compositionally biased region" description="Pro residues" evidence="7">
    <location>
        <begin position="1918"/>
        <end position="1954"/>
    </location>
</feature>
<feature type="region of interest" description="Disordered" evidence="7">
    <location>
        <begin position="748"/>
        <end position="953"/>
    </location>
</feature>
<feature type="region of interest" description="Disordered" evidence="7">
    <location>
        <begin position="34"/>
        <end position="54"/>
    </location>
</feature>
<evidence type="ECO:0000256" key="5">
    <source>
        <dbReference type="ARBA" id="ARBA00022892"/>
    </source>
</evidence>
<feature type="compositionally biased region" description="Low complexity" evidence="7">
    <location>
        <begin position="2230"/>
        <end position="2244"/>
    </location>
</feature>
<feature type="compositionally biased region" description="Polar residues" evidence="7">
    <location>
        <begin position="2099"/>
        <end position="2118"/>
    </location>
</feature>
<feature type="compositionally biased region" description="Basic and acidic residues" evidence="7">
    <location>
        <begin position="101"/>
        <end position="118"/>
    </location>
</feature>
<organism evidence="12 13">
    <name type="scientific">Mesorhabditis belari</name>
    <dbReference type="NCBI Taxonomy" id="2138241"/>
    <lineage>
        <taxon>Eukaryota</taxon>
        <taxon>Metazoa</taxon>
        <taxon>Ecdysozoa</taxon>
        <taxon>Nematoda</taxon>
        <taxon>Chromadorea</taxon>
        <taxon>Rhabditida</taxon>
        <taxon>Rhabditina</taxon>
        <taxon>Rhabditomorpha</taxon>
        <taxon>Rhabditoidea</taxon>
        <taxon>Rhabditidae</taxon>
        <taxon>Mesorhabditinae</taxon>
        <taxon>Mesorhabditis</taxon>
    </lineage>
</organism>
<feature type="compositionally biased region" description="Polar residues" evidence="7">
    <location>
        <begin position="710"/>
        <end position="724"/>
    </location>
</feature>
<dbReference type="GO" id="GO:0015031">
    <property type="term" value="P:protein transport"/>
    <property type="evidence" value="ECO:0007669"/>
    <property type="project" value="UniProtKB-KW"/>
</dbReference>
<feature type="compositionally biased region" description="Low complexity" evidence="7">
    <location>
        <begin position="2194"/>
        <end position="2219"/>
    </location>
</feature>
<dbReference type="InterPro" id="IPR055352">
    <property type="entry name" value="CCD_aECM"/>
</dbReference>
<dbReference type="CDD" id="cd09233">
    <property type="entry name" value="ACE1-Sec16-like"/>
    <property type="match status" value="1"/>
</dbReference>
<keyword evidence="6" id="KW-0333">Golgi apparatus</keyword>
<feature type="compositionally biased region" description="Polar residues" evidence="7">
    <location>
        <begin position="2253"/>
        <end position="2262"/>
    </location>
</feature>
<feature type="compositionally biased region" description="Polar residues" evidence="7">
    <location>
        <begin position="557"/>
        <end position="569"/>
    </location>
</feature>
<keyword evidence="4 6" id="KW-0256">Endoplasmic reticulum</keyword>
<feature type="region of interest" description="Disordered" evidence="7">
    <location>
        <begin position="101"/>
        <end position="136"/>
    </location>
</feature>
<dbReference type="Pfam" id="PF23626">
    <property type="entry name" value="CCD_aECM"/>
    <property type="match status" value="1"/>
</dbReference>
<feature type="signal peptide" evidence="8">
    <location>
        <begin position="1"/>
        <end position="17"/>
    </location>
</feature>
<dbReference type="PANTHER" id="PTHR13402">
    <property type="entry name" value="RGPR-RELATED"/>
    <property type="match status" value="1"/>
</dbReference>
<feature type="compositionally biased region" description="Polar residues" evidence="7">
    <location>
        <begin position="1995"/>
        <end position="2007"/>
    </location>
</feature>
<keyword evidence="3 6" id="KW-0813">Transport</keyword>
<dbReference type="WBParaSite" id="MBELARI_LOCUS19408">
    <property type="protein sequence ID" value="MBELARI_LOCUS19408"/>
    <property type="gene ID" value="MBELARI_LOCUS19408"/>
</dbReference>
<feature type="region of interest" description="Disordered" evidence="7">
    <location>
        <begin position="1995"/>
        <end position="2171"/>
    </location>
</feature>
<feature type="region of interest" description="Disordered" evidence="7">
    <location>
        <begin position="1177"/>
        <end position="1236"/>
    </location>
</feature>
<keyword evidence="6" id="KW-0472">Membrane</keyword>
<feature type="domain" description="Sec16 Sec23-binding" evidence="9">
    <location>
        <begin position="1611"/>
        <end position="1824"/>
    </location>
</feature>
<evidence type="ECO:0000256" key="3">
    <source>
        <dbReference type="ARBA" id="ARBA00022448"/>
    </source>
</evidence>
<evidence type="ECO:0000256" key="6">
    <source>
        <dbReference type="RuleBase" id="RU364101"/>
    </source>
</evidence>
<reference evidence="13" key="1">
    <citation type="submission" date="2024-02" db="UniProtKB">
        <authorList>
            <consortium name="WormBaseParasite"/>
        </authorList>
    </citation>
    <scope>IDENTIFICATION</scope>
</reference>
<dbReference type="Pfam" id="PF12931">
    <property type="entry name" value="TPR_Sec16"/>
    <property type="match status" value="1"/>
</dbReference>
<evidence type="ECO:0000259" key="10">
    <source>
        <dbReference type="Pfam" id="PF12932"/>
    </source>
</evidence>
<dbReference type="Gene3D" id="1.25.40.1030">
    <property type="match status" value="1"/>
</dbReference>
<dbReference type="InterPro" id="IPR024340">
    <property type="entry name" value="Sec16_CCD"/>
</dbReference>
<dbReference type="GO" id="GO:0070971">
    <property type="term" value="C:endoplasmic reticulum exit site"/>
    <property type="evidence" value="ECO:0007669"/>
    <property type="project" value="TreeGrafter"/>
</dbReference>
<feature type="compositionally biased region" description="Basic and acidic residues" evidence="7">
    <location>
        <begin position="823"/>
        <end position="847"/>
    </location>
</feature>
<keyword evidence="5 6" id="KW-0931">ER-Golgi transport</keyword>
<evidence type="ECO:0000256" key="2">
    <source>
        <dbReference type="ARBA" id="ARBA00005927"/>
    </source>
</evidence>
<feature type="compositionally biased region" description="Polar residues" evidence="7">
    <location>
        <begin position="670"/>
        <end position="679"/>
    </location>
</feature>
<dbReference type="InterPro" id="IPR024298">
    <property type="entry name" value="Sec16_Sec23-bd"/>
</dbReference>
<name>A0AAF3F0I8_9BILA</name>
<feature type="compositionally biased region" description="Polar residues" evidence="7">
    <location>
        <begin position="811"/>
        <end position="821"/>
    </location>
</feature>
<feature type="compositionally biased region" description="Basic and acidic residues" evidence="7">
    <location>
        <begin position="2159"/>
        <end position="2170"/>
    </location>
</feature>
<evidence type="ECO:0000313" key="12">
    <source>
        <dbReference type="Proteomes" id="UP000887575"/>
    </source>
</evidence>
<dbReference type="GO" id="GO:0007030">
    <property type="term" value="P:Golgi organization"/>
    <property type="evidence" value="ECO:0007669"/>
    <property type="project" value="TreeGrafter"/>
</dbReference>
<dbReference type="Proteomes" id="UP000887575">
    <property type="component" value="Unassembled WGS sequence"/>
</dbReference>
<evidence type="ECO:0000259" key="11">
    <source>
        <dbReference type="Pfam" id="PF23626"/>
    </source>
</evidence>
<feature type="compositionally biased region" description="Polar residues" evidence="7">
    <location>
        <begin position="601"/>
        <end position="611"/>
    </location>
</feature>
<keyword evidence="12" id="KW-1185">Reference proteome</keyword>
<feature type="region of interest" description="Disordered" evidence="7">
    <location>
        <begin position="1888"/>
        <end position="1962"/>
    </location>
</feature>
<evidence type="ECO:0000256" key="1">
    <source>
        <dbReference type="ARBA" id="ARBA00004240"/>
    </source>
</evidence>
<feature type="region of interest" description="Disordered" evidence="7">
    <location>
        <begin position="2184"/>
        <end position="2306"/>
    </location>
</feature>
<protein>
    <recommendedName>
        <fullName evidence="6">Protein transport protein sec16</fullName>
    </recommendedName>
</protein>
<sequence>MRIYSLLAVVLLGTVQGLKQIRIGVPRNARSFIQQQSEETNPSNDRLNEPNPSKRDVIFEHYPTLIPSPDQATQIYEETSSIDSFEVKRLFTTPIHEPSKIVIDESDKEESPKTDQKTSRKLLLSGGTAEDETKIKNSHEDKFKEIKGGKTKNGFLIYQYREEQLHKKKETPKIFIDRYHENFLGRKHVIKQKNEEIDEMSVKAEETTNLAEVTKFIDDLETLQNSSFVTSDDEESEFSMPKSLTSSVNQIPRISKQLEEQKLNDLDSKTTVLPKSTAELKLEPSTTKKPLRKKAKKIRDSQNLYPVDKFQEQGFSNDKRTTVSSVKIPKSPKFGKRFKLDDPEDEKPEELLIFRRAQERNTSFKTAAVDEPALKVLGSKTFVDGSTFSNSKEGSEKDLEKAEIPRKSHQFRKRTIAPYKSQIKQYFVTTPPKEVIEMPAIVDKETQMGYTGRQLVQMCDETKHMGHSWGINDISDFAQKNCPLIRLYYPNLCIVKDCEMAFYWQTQQVPQQNEPQQASPWDSINLGGTTDNCYQQGYSNWSQQQPQQNIWTQQAQVNGNPSQDGNQLVNNSQQQQGYNNSFNQPYPQQPQQLQQPQQPQTGQHYGNQDGYSYHQQDQQFAPQHHTPSIEHAPILPKKVVAEAKEFTASPAPQSHAYHESSADSNHFHHQSNPNPQDSLVNQFSQHAANQHADQYQQPSFDQYQQPSFDQYRQSSIDSTNSYPQTAFPPVAQPIAEPIFAQQVENWNHESQVEHEQQKEVTPQENNWDSWGNQQHETQNEHHQQQATIDMMGTSQMGNQWDNWGEHESTPEENSQLTTQSEPLAEHFSSEVSREATEEPAHQEHEGSTEPLIAKSSSSKDSSLTPAVDEKPEISIPQNPKIEFEENEPEQKPPTPAPQMETPVPEIKIPNLEELQPPLESKILASIKQEPMTPISSSSNEPGKPLAESTPTTKEEEIATAALDINVPSPSDTPVKKDLQTQLSDTQNSDRTSDGFVKIQAFNQDLETEYSATNSLFGWNTSQPTTRTLNTSGRFTADDYREQEANDSAASSILTRTQISNQYLEYKKRIPQIVSRQSMLRGPNANTGQTGRPNPLFEEGRRSVLNRLNNSSSRPASAHYEMGLHQNRSMQGHDGNTSVLTNPDVPLDYSFESPQTAYGESFVENSRRSRMFRQVQNVYRPQQQQQRYPIDPNAPRHSRQSNYGYNNQSAGRRSVAGYGDLQGGEQQRRRPQSSYDTRAMARMERSGMGLDQYDVFNSPGVSSESADGADSEMDAEMAQYNAHAQMAQQHLTQIEIYLIGTLKVPLAKFVATIRKFPPPQQYYQLRPIERVAFVFYTALWQRHYLDVEGFHKKFNREFYTLTASGASDDDALYEICAQMQTRFTQLNKERYTNTQKQLFSDERDSHDEEERMYLPDRHSDDDDQSERDYGERADEASDNGSLELQQRGPLKFTAPKTFTVFGPNGKLLIIDPKNFGPTTVKLMSISTILHDDQSRRLFESIQMFRGPLTAQTPSHQVTLYIERQINRLERSDVAQECPSDNDVQDCRLLWQLLRVVVQQHGKVTGPDIARLLLAAAPETVTKRERLLATHRERSTTPTVRGPDPRIKDAFNDFLLRGHVEEAIDLALQYEMYAEALVLARRVDNTKLAQIEERYINSMLQNNPVTTLLTVAADQRAPILINPPTDDGGSWRAHAAIVLANLNTSWAMEYNAAADFCFLAVSLLTGHDVFRPVAQAVKTDKPIRQHISLINASLPDDAYNSTDCKYGFSLTDLHATEIFAYGVSLARETSPLSTSLDFQMNRIKYARLLAEMGFPKNAFKYGTDVAQQIWPYYSMVPLQSLFELCDIADQTFMASETSMEAGVWIGQLRQQAAQIIPQQHTEQIAQPIPQMGQQAAPATNSAPPQPSVQQGHPIDNYHQPPVPQPPALQPPVPQPSVPQPPALQPPVPQPPIPQPPQQTNASSHEDLNSSFVYQPLQSAENPQELYSPVRSRINSISSQAADWHNQQDPISMHAGVDRRASVSSQVSNGRPKQHFSESPERQNQWDQQYQQPSPPSPLAAVPEMIMPQVPQVPVQQVMQPRVEPQPSRPQPQLQPQHQPMSVPQHSPAPVQQQLYEQPRQTPKIEEKPPTGTLKKSPSRSSGGFIQKIAQFVQSKTSSEAKLPDDSNPKIRYDPVLNQWVGDGVEEEVAPAPPPMMSAMAPAPAQPSANPLAAAAPQMAAPSSPPAPAPTTGLRGARAGGAASRYRTVGGIGGATSPSGASSMTAPLAPQMPMPTQAFNFIPQMPESEESVDPFSAAPAEPVDGQPHQ</sequence>
<feature type="compositionally biased region" description="Low complexity" evidence="7">
    <location>
        <begin position="2059"/>
        <end position="2097"/>
    </location>
</feature>
<dbReference type="PANTHER" id="PTHR13402:SF6">
    <property type="entry name" value="SECRETORY 16, ISOFORM I"/>
    <property type="match status" value="1"/>
</dbReference>
<dbReference type="GO" id="GO:0012507">
    <property type="term" value="C:ER to Golgi transport vesicle membrane"/>
    <property type="evidence" value="ECO:0007669"/>
    <property type="project" value="TreeGrafter"/>
</dbReference>
<evidence type="ECO:0000256" key="7">
    <source>
        <dbReference type="SAM" id="MobiDB-lite"/>
    </source>
</evidence>
<feature type="region of interest" description="Disordered" evidence="7">
    <location>
        <begin position="965"/>
        <end position="991"/>
    </location>
</feature>
<feature type="compositionally biased region" description="Polar residues" evidence="7">
    <location>
        <begin position="1889"/>
        <end position="1908"/>
    </location>
</feature>
<feature type="domain" description="Sec16 central conserved" evidence="10">
    <location>
        <begin position="1476"/>
        <end position="1560"/>
    </location>
</feature>
<dbReference type="GO" id="GO:0070973">
    <property type="term" value="P:protein localization to endoplasmic reticulum exit site"/>
    <property type="evidence" value="ECO:0007669"/>
    <property type="project" value="TreeGrafter"/>
</dbReference>
<keyword evidence="6" id="KW-0653">Protein transport</keyword>
<comment type="subcellular location">
    <subcellularLocation>
        <location evidence="1">Endoplasmic reticulum</location>
    </subcellularLocation>
    <subcellularLocation>
        <location evidence="6">Golgi apparatus membrane</location>
    </subcellularLocation>
</comment>
<feature type="compositionally biased region" description="Low complexity" evidence="7">
    <location>
        <begin position="570"/>
        <end position="600"/>
    </location>
</feature>
<feature type="compositionally biased region" description="Basic and acidic residues" evidence="7">
    <location>
        <begin position="748"/>
        <end position="758"/>
    </location>
</feature>
<feature type="compositionally biased region" description="Polar residues" evidence="7">
    <location>
        <begin position="792"/>
        <end position="801"/>
    </location>
</feature>
<evidence type="ECO:0000256" key="8">
    <source>
        <dbReference type="SAM" id="SignalP"/>
    </source>
</evidence>
<keyword evidence="8" id="KW-0732">Signal</keyword>
<feature type="region of interest" description="Disordered" evidence="7">
    <location>
        <begin position="1394"/>
        <end position="1447"/>
    </location>
</feature>
<feature type="chain" id="PRO_5041911656" description="Protein transport protein sec16" evidence="8">
    <location>
        <begin position="18"/>
        <end position="2306"/>
    </location>
</feature>